<comment type="caution">
    <text evidence="2">The sequence shown here is derived from an EMBL/GenBank/DDBJ whole genome shotgun (WGS) entry which is preliminary data.</text>
</comment>
<evidence type="ECO:0000313" key="3">
    <source>
        <dbReference type="Proteomes" id="UP000247973"/>
    </source>
</evidence>
<accession>A0A2V3PPT9</accession>
<reference evidence="2 3" key="1">
    <citation type="submission" date="2018-03" db="EMBL/GenBank/DDBJ databases">
        <title>Genomic Encyclopedia of Archaeal and Bacterial Type Strains, Phase II (KMG-II): from individual species to whole genera.</title>
        <authorList>
            <person name="Goeker M."/>
        </authorList>
    </citation>
    <scope>NUCLEOTIDE SEQUENCE [LARGE SCALE GENOMIC DNA]</scope>
    <source>
        <strain evidence="2 3">DSM 100214</strain>
    </source>
</reference>
<dbReference type="EMBL" id="QICL01000007">
    <property type="protein sequence ID" value="PXV65477.1"/>
    <property type="molecule type" value="Genomic_DNA"/>
</dbReference>
<dbReference type="Pfam" id="PF13715">
    <property type="entry name" value="CarbopepD_reg_2"/>
    <property type="match status" value="1"/>
</dbReference>
<dbReference type="AlphaFoldDB" id="A0A2V3PPT9"/>
<evidence type="ECO:0000313" key="2">
    <source>
        <dbReference type="EMBL" id="PXV65477.1"/>
    </source>
</evidence>
<sequence>MKTTSKQIAGFLIILFLALSVSSVSAQNESHYTSVSGVVKDKKSKKKLEYVNVSIPGTGIGTITNEDGEFLIKINDSINAKELEISHLGYFNYKLPIDKQATQRAEILLTANVNLLDEVIVESIDPLELVRRAIDRIGNNYCPETNLMTGFYRETIKKGRNYINISEAVIDIYKTSYDKGIADDDRIQIEKGRKLLSQKSGDTLAVKLIGGPNLSVYLDIAKNKDLLLDKETLANYKFKMEESVMIDERPHFVVSFVPQVNLPYALYYGKLYIDKQSIAFTRAEFSLSMDDRNKATQAILKKKPFNLHFKPEEVSFMVTYKLRDGVSYLNYIRSEFRFKCDWKRKLFSTNYSIVSEMVVTSGKVGKVDNIPSKLAFKQSQSLSDNVSSFRDTNFWEDYNIIEPSESLESAVTKLKKQH</sequence>
<keyword evidence="2" id="KW-0645">Protease</keyword>
<dbReference type="GO" id="GO:0004180">
    <property type="term" value="F:carboxypeptidase activity"/>
    <property type="evidence" value="ECO:0007669"/>
    <property type="project" value="UniProtKB-KW"/>
</dbReference>
<proteinExistence type="predicted"/>
<organism evidence="2 3">
    <name type="scientific">Dysgonomonas alginatilytica</name>
    <dbReference type="NCBI Taxonomy" id="1605892"/>
    <lineage>
        <taxon>Bacteria</taxon>
        <taxon>Pseudomonadati</taxon>
        <taxon>Bacteroidota</taxon>
        <taxon>Bacteroidia</taxon>
        <taxon>Bacteroidales</taxon>
        <taxon>Dysgonomonadaceae</taxon>
        <taxon>Dysgonomonas</taxon>
    </lineage>
</organism>
<dbReference type="SUPFAM" id="SSF49464">
    <property type="entry name" value="Carboxypeptidase regulatory domain-like"/>
    <property type="match status" value="1"/>
</dbReference>
<dbReference type="RefSeq" id="WP_110310204.1">
    <property type="nucleotide sequence ID" value="NZ_QICL01000007.1"/>
</dbReference>
<feature type="signal peptide" evidence="1">
    <location>
        <begin position="1"/>
        <end position="26"/>
    </location>
</feature>
<dbReference type="InterPro" id="IPR008969">
    <property type="entry name" value="CarboxyPept-like_regulatory"/>
</dbReference>
<keyword evidence="2" id="KW-0121">Carboxypeptidase</keyword>
<gene>
    <name evidence="2" type="ORF">CLV62_10769</name>
</gene>
<dbReference type="Gene3D" id="2.60.40.1120">
    <property type="entry name" value="Carboxypeptidase-like, regulatory domain"/>
    <property type="match status" value="1"/>
</dbReference>
<dbReference type="Proteomes" id="UP000247973">
    <property type="component" value="Unassembled WGS sequence"/>
</dbReference>
<evidence type="ECO:0000256" key="1">
    <source>
        <dbReference type="SAM" id="SignalP"/>
    </source>
</evidence>
<keyword evidence="1" id="KW-0732">Signal</keyword>
<keyword evidence="2" id="KW-0378">Hydrolase</keyword>
<keyword evidence="3" id="KW-1185">Reference proteome</keyword>
<dbReference type="OrthoDB" id="1489599at2"/>
<protein>
    <submittedName>
        <fullName evidence="2">Carboxypeptidase-like protein</fullName>
    </submittedName>
</protein>
<feature type="chain" id="PRO_5015884843" evidence="1">
    <location>
        <begin position="27"/>
        <end position="418"/>
    </location>
</feature>
<name>A0A2V3PPT9_9BACT</name>